<feature type="transmembrane region" description="Helical" evidence="1">
    <location>
        <begin position="62"/>
        <end position="80"/>
    </location>
</feature>
<organism evidence="2 3">
    <name type="scientific">Prochlorococcus marinus subsp. pastoris (strain CCMP1986 / NIES-2087 / MED4)</name>
    <dbReference type="NCBI Taxonomy" id="59919"/>
    <lineage>
        <taxon>Bacteria</taxon>
        <taxon>Bacillati</taxon>
        <taxon>Cyanobacteriota</taxon>
        <taxon>Cyanophyceae</taxon>
        <taxon>Synechococcales</taxon>
        <taxon>Prochlorococcaceae</taxon>
        <taxon>Prochlorococcus</taxon>
    </lineage>
</organism>
<dbReference type="RefSeq" id="WP_011132467.1">
    <property type="nucleotide sequence ID" value="NC_005072.1"/>
</dbReference>
<dbReference type="Proteomes" id="UP000001026">
    <property type="component" value="Chromosome"/>
</dbReference>
<keyword evidence="1" id="KW-0472">Membrane</keyword>
<keyword evidence="1" id="KW-1133">Transmembrane helix</keyword>
<dbReference type="OrthoDB" id="459934at2"/>
<name>Q7V1N0_PROMP</name>
<dbReference type="AlphaFoldDB" id="Q7V1N0"/>
<dbReference type="HOGENOM" id="CLU_101804_0_0_3"/>
<dbReference type="eggNOG" id="ENOG502ZBTP">
    <property type="taxonomic scope" value="Bacteria"/>
</dbReference>
<feature type="transmembrane region" description="Helical" evidence="1">
    <location>
        <begin position="37"/>
        <end position="56"/>
    </location>
</feature>
<evidence type="ECO:0000256" key="1">
    <source>
        <dbReference type="SAM" id="Phobius"/>
    </source>
</evidence>
<dbReference type="STRING" id="59919.PMM0833"/>
<protein>
    <submittedName>
        <fullName evidence="2">Uncharacterized protein</fullName>
    </submittedName>
</protein>
<sequence length="214" mass="25154">MLIPIKQNQISKLIPSVGTGGQFKYTLGDPRKVLQKLIISSIGGVLNLLLFISQSSTQTENLWLLLCVIFFLYIIWGPILESSRKNIKYKNSKFFSLFDGYVSDIYKTERIESSREQSNRQGRLELIEKKRTWLVIELEDEDGYLDKISFPMENKHSRIRVGSNIRCIISSNYRSFEREIYLTDAWLPDENIWIGEYPYLLRPAFEEICYIYLK</sequence>
<gene>
    <name evidence="2" type="ordered locus">PMM0833</name>
</gene>
<evidence type="ECO:0000313" key="3">
    <source>
        <dbReference type="Proteomes" id="UP000001026"/>
    </source>
</evidence>
<evidence type="ECO:0000313" key="2">
    <source>
        <dbReference type="EMBL" id="CAE19292.1"/>
    </source>
</evidence>
<keyword evidence="1" id="KW-0812">Transmembrane</keyword>
<dbReference type="KEGG" id="pmm:PMM0833"/>
<reference evidence="2 3" key="1">
    <citation type="journal article" date="2003" name="Nature">
        <title>Genome divergence in two Prochlorococcus ecotypes reflects oceanic niche differentiation.</title>
        <authorList>
            <person name="Rocap G."/>
            <person name="Larimer F.W."/>
            <person name="Lamerdin J.E."/>
            <person name="Malfatti S."/>
            <person name="Chain P."/>
            <person name="Ahlgren N.A."/>
            <person name="Arellano A."/>
            <person name="Coleman M."/>
            <person name="Hauser L."/>
            <person name="Hess W.R."/>
            <person name="Johnson Z.I."/>
            <person name="Land M.L."/>
            <person name="Lindell D."/>
            <person name="Post A.F."/>
            <person name="Regala W."/>
            <person name="Shah M."/>
            <person name="Shaw S.L."/>
            <person name="Steglich C."/>
            <person name="Sullivan M.B."/>
            <person name="Ting C.S."/>
            <person name="Tolonen A."/>
            <person name="Webb E.A."/>
            <person name="Zinser E.R."/>
            <person name="Chisholm S.W."/>
        </authorList>
    </citation>
    <scope>NUCLEOTIDE SEQUENCE [LARGE SCALE GENOMIC DNA]</scope>
    <source>
        <strain evidence="3">CCMP1986 / NIES-2087 / MED4</strain>
    </source>
</reference>
<proteinExistence type="predicted"/>
<accession>Q7V1N0</accession>
<dbReference type="EMBL" id="BX548174">
    <property type="protein sequence ID" value="CAE19292.1"/>
    <property type="molecule type" value="Genomic_DNA"/>
</dbReference>